<comment type="caution">
    <text evidence="2">The sequence shown here is derived from an EMBL/GenBank/DDBJ whole genome shotgun (WGS) entry which is preliminary data.</text>
</comment>
<feature type="region of interest" description="Disordered" evidence="1">
    <location>
        <begin position="105"/>
        <end position="167"/>
    </location>
</feature>
<evidence type="ECO:0000313" key="2">
    <source>
        <dbReference type="EMBL" id="KAG8075833.1"/>
    </source>
</evidence>
<dbReference type="OrthoDB" id="629467at2759"/>
<proteinExistence type="predicted"/>
<gene>
    <name evidence="2" type="ORF">GUJ93_ZPchr0006g44414</name>
</gene>
<keyword evidence="3" id="KW-1185">Reference proteome</keyword>
<dbReference type="Proteomes" id="UP000729402">
    <property type="component" value="Unassembled WGS sequence"/>
</dbReference>
<evidence type="ECO:0000313" key="3">
    <source>
        <dbReference type="Proteomes" id="UP000729402"/>
    </source>
</evidence>
<protein>
    <submittedName>
        <fullName evidence="2">Uncharacterized protein</fullName>
    </submittedName>
</protein>
<dbReference type="EMBL" id="JAAALK010000283">
    <property type="protein sequence ID" value="KAG8075833.1"/>
    <property type="molecule type" value="Genomic_DNA"/>
</dbReference>
<evidence type="ECO:0000256" key="1">
    <source>
        <dbReference type="SAM" id="MobiDB-lite"/>
    </source>
</evidence>
<accession>A0A8J5T944</accession>
<dbReference type="AlphaFoldDB" id="A0A8J5T944"/>
<reference evidence="2" key="2">
    <citation type="submission" date="2021-02" db="EMBL/GenBank/DDBJ databases">
        <authorList>
            <person name="Kimball J.A."/>
            <person name="Haas M.W."/>
            <person name="Macchietto M."/>
            <person name="Kono T."/>
            <person name="Duquette J."/>
            <person name="Shao M."/>
        </authorList>
    </citation>
    <scope>NUCLEOTIDE SEQUENCE</scope>
    <source>
        <tissue evidence="2">Fresh leaf tissue</tissue>
    </source>
</reference>
<name>A0A8J5T944_ZIZPA</name>
<feature type="compositionally biased region" description="Basic residues" evidence="1">
    <location>
        <begin position="122"/>
        <end position="135"/>
    </location>
</feature>
<organism evidence="2 3">
    <name type="scientific">Zizania palustris</name>
    <name type="common">Northern wild rice</name>
    <dbReference type="NCBI Taxonomy" id="103762"/>
    <lineage>
        <taxon>Eukaryota</taxon>
        <taxon>Viridiplantae</taxon>
        <taxon>Streptophyta</taxon>
        <taxon>Embryophyta</taxon>
        <taxon>Tracheophyta</taxon>
        <taxon>Spermatophyta</taxon>
        <taxon>Magnoliopsida</taxon>
        <taxon>Liliopsida</taxon>
        <taxon>Poales</taxon>
        <taxon>Poaceae</taxon>
        <taxon>BOP clade</taxon>
        <taxon>Oryzoideae</taxon>
        <taxon>Oryzeae</taxon>
        <taxon>Zizaniinae</taxon>
        <taxon>Zizania</taxon>
    </lineage>
</organism>
<reference evidence="2" key="1">
    <citation type="journal article" date="2021" name="bioRxiv">
        <title>Whole Genome Assembly and Annotation of Northern Wild Rice, Zizania palustris L., Supports a Whole Genome Duplication in the Zizania Genus.</title>
        <authorList>
            <person name="Haas M."/>
            <person name="Kono T."/>
            <person name="Macchietto M."/>
            <person name="Millas R."/>
            <person name="McGilp L."/>
            <person name="Shao M."/>
            <person name="Duquette J."/>
            <person name="Hirsch C.N."/>
            <person name="Kimball J."/>
        </authorList>
    </citation>
    <scope>NUCLEOTIDE SEQUENCE</scope>
    <source>
        <tissue evidence="2">Fresh leaf tissue</tissue>
    </source>
</reference>
<feature type="compositionally biased region" description="Low complexity" evidence="1">
    <location>
        <begin position="139"/>
        <end position="148"/>
    </location>
</feature>
<sequence>MCAEERRSSARDEMEAVMAADDQRHQMMGCSPLGRMISRVITKCRGRKGRMRWSERMDYGAKAYPPAQTCYVRPAARTVTFTTANAEAMPLEPMRAHAMMDMPGAPFAAATPHLQGGGGGGKPRKKKKSKSKQQRVRFAPAGAAAPVPTDAPPPHAAHAHHHAAAAAAAAASGAGQFNYEHPSTAAAEPYSQSQVAASHGYGRYAYVPSPLARWEMLGTPRRHEYFSGEYRWYYPTPVREGIYSLATDANRLTTIFSEENPNACAIV</sequence>